<accession>A0A5P1EGH4</accession>
<proteinExistence type="predicted"/>
<name>A0A5P1EGH4_ASPOF</name>
<evidence type="ECO:0000313" key="4">
    <source>
        <dbReference type="Proteomes" id="UP000243459"/>
    </source>
</evidence>
<feature type="compositionally biased region" description="Low complexity" evidence="2">
    <location>
        <begin position="1"/>
        <end position="10"/>
    </location>
</feature>
<dbReference type="Gramene" id="ONK63791">
    <property type="protein sequence ID" value="ONK63791"/>
    <property type="gene ID" value="A4U43_C07F18960"/>
</dbReference>
<protein>
    <recommendedName>
        <fullName evidence="5">Protein kinase domain-containing protein</fullName>
    </recommendedName>
</protein>
<evidence type="ECO:0008006" key="5">
    <source>
        <dbReference type="Google" id="ProtNLM"/>
    </source>
</evidence>
<dbReference type="SUPFAM" id="SSF56112">
    <property type="entry name" value="Protein kinase-like (PK-like)"/>
    <property type="match status" value="1"/>
</dbReference>
<sequence length="174" mass="18490">MATGSQLQNPNPNPKPQLPSRPHRTHGRVLNRPLNAAGDVRRHYDFLRELGRGQFGVTYLIADKTTGDRFACKSIPLSLSLPAKEELAEEGPAQGDAVNGGGDVGRERSGVGRGGVGVVDAAEEFGDEGDAEEVVGVGEETHAGDDDRREVVPLGFSDVEGGQNIVGGFFRKRC</sequence>
<feature type="region of interest" description="Disordered" evidence="2">
    <location>
        <begin position="85"/>
        <end position="149"/>
    </location>
</feature>
<dbReference type="AlphaFoldDB" id="A0A5P1EGH4"/>
<dbReference type="InterPro" id="IPR017441">
    <property type="entry name" value="Protein_kinase_ATP_BS"/>
</dbReference>
<dbReference type="Gene3D" id="3.30.200.20">
    <property type="entry name" value="Phosphorylase Kinase, domain 1"/>
    <property type="match status" value="1"/>
</dbReference>
<evidence type="ECO:0000256" key="2">
    <source>
        <dbReference type="SAM" id="MobiDB-lite"/>
    </source>
</evidence>
<keyword evidence="4" id="KW-1185">Reference proteome</keyword>
<feature type="compositionally biased region" description="Acidic residues" evidence="2">
    <location>
        <begin position="121"/>
        <end position="133"/>
    </location>
</feature>
<evidence type="ECO:0000313" key="3">
    <source>
        <dbReference type="EMBL" id="ONK63791.1"/>
    </source>
</evidence>
<feature type="compositionally biased region" description="Basic and acidic residues" evidence="2">
    <location>
        <begin position="139"/>
        <end position="149"/>
    </location>
</feature>
<dbReference type="Proteomes" id="UP000243459">
    <property type="component" value="Chromosome 7"/>
</dbReference>
<dbReference type="EMBL" id="CM007387">
    <property type="protein sequence ID" value="ONK63791.1"/>
    <property type="molecule type" value="Genomic_DNA"/>
</dbReference>
<gene>
    <name evidence="3" type="ORF">A4U43_C07F18960</name>
</gene>
<organism evidence="3 4">
    <name type="scientific">Asparagus officinalis</name>
    <name type="common">Garden asparagus</name>
    <dbReference type="NCBI Taxonomy" id="4686"/>
    <lineage>
        <taxon>Eukaryota</taxon>
        <taxon>Viridiplantae</taxon>
        <taxon>Streptophyta</taxon>
        <taxon>Embryophyta</taxon>
        <taxon>Tracheophyta</taxon>
        <taxon>Spermatophyta</taxon>
        <taxon>Magnoliopsida</taxon>
        <taxon>Liliopsida</taxon>
        <taxon>Asparagales</taxon>
        <taxon>Asparagaceae</taxon>
        <taxon>Asparagoideae</taxon>
        <taxon>Asparagus</taxon>
    </lineage>
</organism>
<dbReference type="InterPro" id="IPR011009">
    <property type="entry name" value="Kinase-like_dom_sf"/>
</dbReference>
<dbReference type="PROSITE" id="PS00107">
    <property type="entry name" value="PROTEIN_KINASE_ATP"/>
    <property type="match status" value="1"/>
</dbReference>
<feature type="binding site" evidence="1">
    <location>
        <position position="73"/>
    </location>
    <ligand>
        <name>ATP</name>
        <dbReference type="ChEBI" id="CHEBI:30616"/>
    </ligand>
</feature>
<keyword evidence="1" id="KW-0067">ATP-binding</keyword>
<feature type="region of interest" description="Disordered" evidence="2">
    <location>
        <begin position="1"/>
        <end position="29"/>
    </location>
</feature>
<evidence type="ECO:0000256" key="1">
    <source>
        <dbReference type="PROSITE-ProRule" id="PRU10141"/>
    </source>
</evidence>
<keyword evidence="1" id="KW-0547">Nucleotide-binding</keyword>
<dbReference type="GO" id="GO:0005524">
    <property type="term" value="F:ATP binding"/>
    <property type="evidence" value="ECO:0007669"/>
    <property type="project" value="UniProtKB-UniRule"/>
</dbReference>
<reference evidence="4" key="1">
    <citation type="journal article" date="2017" name="Nat. Commun.">
        <title>The asparagus genome sheds light on the origin and evolution of a young Y chromosome.</title>
        <authorList>
            <person name="Harkess A."/>
            <person name="Zhou J."/>
            <person name="Xu C."/>
            <person name="Bowers J.E."/>
            <person name="Van der Hulst R."/>
            <person name="Ayyampalayam S."/>
            <person name="Mercati F."/>
            <person name="Riccardi P."/>
            <person name="McKain M.R."/>
            <person name="Kakrana A."/>
            <person name="Tang H."/>
            <person name="Ray J."/>
            <person name="Groenendijk J."/>
            <person name="Arikit S."/>
            <person name="Mathioni S.M."/>
            <person name="Nakano M."/>
            <person name="Shan H."/>
            <person name="Telgmann-Rauber A."/>
            <person name="Kanno A."/>
            <person name="Yue Z."/>
            <person name="Chen H."/>
            <person name="Li W."/>
            <person name="Chen Y."/>
            <person name="Xu X."/>
            <person name="Zhang Y."/>
            <person name="Luo S."/>
            <person name="Chen H."/>
            <person name="Gao J."/>
            <person name="Mao Z."/>
            <person name="Pires J.C."/>
            <person name="Luo M."/>
            <person name="Kudrna D."/>
            <person name="Wing R.A."/>
            <person name="Meyers B.C."/>
            <person name="Yi K."/>
            <person name="Kong H."/>
            <person name="Lavrijsen P."/>
            <person name="Sunseri F."/>
            <person name="Falavigna A."/>
            <person name="Ye Y."/>
            <person name="Leebens-Mack J.H."/>
            <person name="Chen G."/>
        </authorList>
    </citation>
    <scope>NUCLEOTIDE SEQUENCE [LARGE SCALE GENOMIC DNA]</scope>
    <source>
        <strain evidence="4">cv. DH0086</strain>
    </source>
</reference>